<gene>
    <name evidence="11" type="ORF">CGI_10010194</name>
</gene>
<dbReference type="PANTHER" id="PTHR16189">
    <property type="entry name" value="TRANSMEMBRANE PROTEIN 104-RELATED"/>
    <property type="match status" value="1"/>
</dbReference>
<keyword evidence="2" id="KW-0813">Transport</keyword>
<dbReference type="FunFam" id="3.40.30.10:FF:000001">
    <property type="entry name" value="Thioredoxin"/>
    <property type="match status" value="1"/>
</dbReference>
<protein>
    <submittedName>
        <fullName evidence="11">Uncharacterized protein</fullName>
    </submittedName>
</protein>
<dbReference type="GO" id="GO:0016020">
    <property type="term" value="C:membrane"/>
    <property type="evidence" value="ECO:0007669"/>
    <property type="project" value="UniProtKB-SubCell"/>
</dbReference>
<dbReference type="Gene3D" id="3.40.30.10">
    <property type="entry name" value="Glutaredoxin"/>
    <property type="match status" value="1"/>
</dbReference>
<dbReference type="FunCoup" id="K1QSA3">
    <property type="interactions" value="92"/>
</dbReference>
<dbReference type="InterPro" id="IPR013766">
    <property type="entry name" value="Thioredoxin_domain"/>
</dbReference>
<keyword evidence="7" id="KW-1015">Disulfide bond</keyword>
<dbReference type="PROSITE" id="PS00194">
    <property type="entry name" value="THIOREDOXIN_1"/>
    <property type="match status" value="1"/>
</dbReference>
<evidence type="ECO:0000256" key="10">
    <source>
        <dbReference type="ARBA" id="ARBA00038166"/>
    </source>
</evidence>
<dbReference type="Pfam" id="PF01490">
    <property type="entry name" value="Aa_trans"/>
    <property type="match status" value="2"/>
</dbReference>
<comment type="similarity">
    <text evidence="10">Belongs to the TMEM104 family.</text>
</comment>
<dbReference type="InterPro" id="IPR005746">
    <property type="entry name" value="Thioredoxin"/>
</dbReference>
<dbReference type="InterPro" id="IPR017937">
    <property type="entry name" value="Thioredoxin_CS"/>
</dbReference>
<dbReference type="GO" id="GO:0015035">
    <property type="term" value="F:protein-disulfide reductase activity"/>
    <property type="evidence" value="ECO:0007669"/>
    <property type="project" value="InterPro"/>
</dbReference>
<evidence type="ECO:0000256" key="9">
    <source>
        <dbReference type="ARBA" id="ARBA00023284"/>
    </source>
</evidence>
<reference evidence="11" key="1">
    <citation type="journal article" date="2012" name="Nature">
        <title>The oyster genome reveals stress adaptation and complexity of shell formation.</title>
        <authorList>
            <person name="Zhang G."/>
            <person name="Fang X."/>
            <person name="Guo X."/>
            <person name="Li L."/>
            <person name="Luo R."/>
            <person name="Xu F."/>
            <person name="Yang P."/>
            <person name="Zhang L."/>
            <person name="Wang X."/>
            <person name="Qi H."/>
            <person name="Xiong Z."/>
            <person name="Que H."/>
            <person name="Xie Y."/>
            <person name="Holland P.W."/>
            <person name="Paps J."/>
            <person name="Zhu Y."/>
            <person name="Wu F."/>
            <person name="Chen Y."/>
            <person name="Wang J."/>
            <person name="Peng C."/>
            <person name="Meng J."/>
            <person name="Yang L."/>
            <person name="Liu J."/>
            <person name="Wen B."/>
            <person name="Zhang N."/>
            <person name="Huang Z."/>
            <person name="Zhu Q."/>
            <person name="Feng Y."/>
            <person name="Mount A."/>
            <person name="Hedgecock D."/>
            <person name="Xu Z."/>
            <person name="Liu Y."/>
            <person name="Domazet-Loso T."/>
            <person name="Du Y."/>
            <person name="Sun X."/>
            <person name="Zhang S."/>
            <person name="Liu B."/>
            <person name="Cheng P."/>
            <person name="Jiang X."/>
            <person name="Li J."/>
            <person name="Fan D."/>
            <person name="Wang W."/>
            <person name="Fu W."/>
            <person name="Wang T."/>
            <person name="Wang B."/>
            <person name="Zhang J."/>
            <person name="Peng Z."/>
            <person name="Li Y."/>
            <person name="Li N."/>
            <person name="Wang J."/>
            <person name="Chen M."/>
            <person name="He Y."/>
            <person name="Tan F."/>
            <person name="Song X."/>
            <person name="Zheng Q."/>
            <person name="Huang R."/>
            <person name="Yang H."/>
            <person name="Du X."/>
            <person name="Chen L."/>
            <person name="Yang M."/>
            <person name="Gaffney P.M."/>
            <person name="Wang S."/>
            <person name="Luo L."/>
            <person name="She Z."/>
            <person name="Ming Y."/>
            <person name="Huang W."/>
            <person name="Zhang S."/>
            <person name="Huang B."/>
            <person name="Zhang Y."/>
            <person name="Qu T."/>
            <person name="Ni P."/>
            <person name="Miao G."/>
            <person name="Wang J."/>
            <person name="Wang Q."/>
            <person name="Steinberg C.E."/>
            <person name="Wang H."/>
            <person name="Li N."/>
            <person name="Qian L."/>
            <person name="Zhang G."/>
            <person name="Li Y."/>
            <person name="Yang H."/>
            <person name="Liu X."/>
            <person name="Wang J."/>
            <person name="Yin Y."/>
            <person name="Wang J."/>
        </authorList>
    </citation>
    <scope>NUCLEOTIDE SEQUENCE [LARGE SCALE GENOMIC DNA]</scope>
    <source>
        <strain evidence="11">05x7-T-G4-1.051#20</strain>
    </source>
</reference>
<dbReference type="AlphaFoldDB" id="K1QSA3"/>
<proteinExistence type="inferred from homology"/>
<keyword evidence="4" id="KW-0249">Electron transport</keyword>
<dbReference type="Pfam" id="PF00085">
    <property type="entry name" value="Thioredoxin"/>
    <property type="match status" value="1"/>
</dbReference>
<organism evidence="11">
    <name type="scientific">Magallana gigas</name>
    <name type="common">Pacific oyster</name>
    <name type="synonym">Crassostrea gigas</name>
    <dbReference type="NCBI Taxonomy" id="29159"/>
    <lineage>
        <taxon>Eukaryota</taxon>
        <taxon>Metazoa</taxon>
        <taxon>Spiralia</taxon>
        <taxon>Lophotrochozoa</taxon>
        <taxon>Mollusca</taxon>
        <taxon>Bivalvia</taxon>
        <taxon>Autobranchia</taxon>
        <taxon>Pteriomorphia</taxon>
        <taxon>Ostreida</taxon>
        <taxon>Ostreoidea</taxon>
        <taxon>Ostreidae</taxon>
        <taxon>Magallana</taxon>
    </lineage>
</organism>
<comment type="subcellular location">
    <subcellularLocation>
        <location evidence="1">Membrane</location>
        <topology evidence="1">Multi-pass membrane protein</topology>
    </subcellularLocation>
</comment>
<dbReference type="NCBIfam" id="TIGR01068">
    <property type="entry name" value="thioredoxin"/>
    <property type="match status" value="1"/>
</dbReference>
<dbReference type="PROSITE" id="PS51352">
    <property type="entry name" value="THIOREDOXIN_2"/>
    <property type="match status" value="1"/>
</dbReference>
<dbReference type="InterPro" id="IPR036249">
    <property type="entry name" value="Thioredoxin-like_sf"/>
</dbReference>
<dbReference type="HOGENOM" id="CLU_025541_1_0_1"/>
<sequence length="665" mass="75099">MSLDKTDRVWISDWIGNLVHSDLQGNQLKKIQTSGRLEGYHTVTQDGDLIYTDKDVKVGFVYLFNLIVGTGALTMPLAFQNAGWMLSLVVIVLLAGFSYMTVTFVLETMATANATLFLHKKEDFVYSRQQSIHANIGDSIDAIANAHSATVQEALDEKSPLLKSEERDYRDDMFDITERVELIVRVYIKFFKSNELFPPFLQGKMAELFFNKVGVVLFYLCMVLYLYGDLAIYAVAVPKSLRDVLCTFKHSGNGSVDCENLTLRNSDPCWESSRLDRADVYRIMVAVFAVALGPFTFFNIQKTKYLQLFTTVTRWLAFMIMIVLTIIRLANNGGQGHPTVANFEGIPNLFGVCVYSFMCHHSLPSLVTPIKNKSKLFIMVFVDFVLILLFYALMSFTGAFAFHQPKDIYTLSFLPDPCDVKQPITNLAVLQYYLALFPVFTLSTSFPIISITLRNNLKTMFYREERPFSWWVDRIVFPLAAIFLPIIIALATDEVEFLVGITGSYAGAGIQYVIPAALVLVSRRAVKADPSISSLNNRFTSPFKHTFWRHVATAEKKFECFNIQDAKDFQTRVIESPVPVIVDFHATWCGPCKLLGPRLEAIISNKEGQVSLAKVDVDENVEIAMEYLVESLPTVIGFKNGRKINKFIGLQEDDAIDSFVEKLIH</sequence>
<dbReference type="EMBL" id="JH815939">
    <property type="protein sequence ID" value="EKC31805.1"/>
    <property type="molecule type" value="Genomic_DNA"/>
</dbReference>
<evidence type="ECO:0000256" key="3">
    <source>
        <dbReference type="ARBA" id="ARBA00022692"/>
    </source>
</evidence>
<dbReference type="InterPro" id="IPR013057">
    <property type="entry name" value="AA_transpt_TM"/>
</dbReference>
<evidence type="ECO:0000256" key="5">
    <source>
        <dbReference type="ARBA" id="ARBA00022989"/>
    </source>
</evidence>
<evidence type="ECO:0000256" key="1">
    <source>
        <dbReference type="ARBA" id="ARBA00004141"/>
    </source>
</evidence>
<accession>K1QSA3</accession>
<evidence type="ECO:0000313" key="11">
    <source>
        <dbReference type="EMBL" id="EKC31805.1"/>
    </source>
</evidence>
<keyword evidence="5" id="KW-1133">Transmembrane helix</keyword>
<dbReference type="InParanoid" id="K1QSA3"/>
<dbReference type="SUPFAM" id="SSF52833">
    <property type="entry name" value="Thioredoxin-like"/>
    <property type="match status" value="1"/>
</dbReference>
<dbReference type="PANTHER" id="PTHR16189:SF0">
    <property type="entry name" value="TRANSMEMBRANE PROTEIN 104"/>
    <property type="match status" value="1"/>
</dbReference>
<keyword evidence="3" id="KW-0812">Transmembrane</keyword>
<name>K1QSA3_MAGGI</name>
<evidence type="ECO:0000256" key="2">
    <source>
        <dbReference type="ARBA" id="ARBA00022448"/>
    </source>
</evidence>
<evidence type="ECO:0000256" key="4">
    <source>
        <dbReference type="ARBA" id="ARBA00022982"/>
    </source>
</evidence>
<keyword evidence="9" id="KW-0676">Redox-active center</keyword>
<evidence type="ECO:0000256" key="8">
    <source>
        <dbReference type="ARBA" id="ARBA00023180"/>
    </source>
</evidence>
<evidence type="ECO:0000256" key="7">
    <source>
        <dbReference type="ARBA" id="ARBA00023157"/>
    </source>
</evidence>
<dbReference type="CDD" id="cd02947">
    <property type="entry name" value="TRX_family"/>
    <property type="match status" value="1"/>
</dbReference>
<evidence type="ECO:0000256" key="6">
    <source>
        <dbReference type="ARBA" id="ARBA00023136"/>
    </source>
</evidence>
<keyword evidence="8" id="KW-0325">Glycoprotein</keyword>
<keyword evidence="6" id="KW-0472">Membrane</keyword>